<protein>
    <submittedName>
        <fullName evidence="2">Uncharacterized protein</fullName>
    </submittedName>
</protein>
<dbReference type="RefSeq" id="XP_007744434.1">
    <property type="nucleotide sequence ID" value="XM_007746244.1"/>
</dbReference>
<organism evidence="2 3">
    <name type="scientific">Cladophialophora psammophila CBS 110553</name>
    <dbReference type="NCBI Taxonomy" id="1182543"/>
    <lineage>
        <taxon>Eukaryota</taxon>
        <taxon>Fungi</taxon>
        <taxon>Dikarya</taxon>
        <taxon>Ascomycota</taxon>
        <taxon>Pezizomycotina</taxon>
        <taxon>Eurotiomycetes</taxon>
        <taxon>Chaetothyriomycetidae</taxon>
        <taxon>Chaetothyriales</taxon>
        <taxon>Herpotrichiellaceae</taxon>
        <taxon>Cladophialophora</taxon>
    </lineage>
</organism>
<dbReference type="AlphaFoldDB" id="W9X002"/>
<evidence type="ECO:0000256" key="1">
    <source>
        <dbReference type="SAM" id="MobiDB-lite"/>
    </source>
</evidence>
<name>W9X002_9EURO</name>
<evidence type="ECO:0000313" key="2">
    <source>
        <dbReference type="EMBL" id="EXJ70655.1"/>
    </source>
</evidence>
<feature type="region of interest" description="Disordered" evidence="1">
    <location>
        <begin position="1"/>
        <end position="26"/>
    </location>
</feature>
<comment type="caution">
    <text evidence="2">The sequence shown here is derived from an EMBL/GenBank/DDBJ whole genome shotgun (WGS) entry which is preliminary data.</text>
</comment>
<dbReference type="EMBL" id="AMGX01000008">
    <property type="protein sequence ID" value="EXJ70655.1"/>
    <property type="molecule type" value="Genomic_DNA"/>
</dbReference>
<dbReference type="HOGENOM" id="CLU_2812142_0_0_1"/>
<dbReference type="Proteomes" id="UP000019471">
    <property type="component" value="Unassembled WGS sequence"/>
</dbReference>
<gene>
    <name evidence="2" type="ORF">A1O5_05645</name>
</gene>
<dbReference type="GeneID" id="19190361"/>
<sequence>MDNCLSDASPPRSDVESSGETAGTSVYDGTVFIQNVRQRTKEAQMQGLQQALHMPKFLADTYTATRA</sequence>
<reference evidence="2 3" key="1">
    <citation type="submission" date="2013-03" db="EMBL/GenBank/DDBJ databases">
        <title>The Genome Sequence of Cladophialophora psammophila CBS 110553.</title>
        <authorList>
            <consortium name="The Broad Institute Genomics Platform"/>
            <person name="Cuomo C."/>
            <person name="de Hoog S."/>
            <person name="Gorbushina A."/>
            <person name="Walker B."/>
            <person name="Young S.K."/>
            <person name="Zeng Q."/>
            <person name="Gargeya S."/>
            <person name="Fitzgerald M."/>
            <person name="Haas B."/>
            <person name="Abouelleil A."/>
            <person name="Allen A.W."/>
            <person name="Alvarado L."/>
            <person name="Arachchi H.M."/>
            <person name="Berlin A.M."/>
            <person name="Chapman S.B."/>
            <person name="Gainer-Dewar J."/>
            <person name="Goldberg J."/>
            <person name="Griggs A."/>
            <person name="Gujja S."/>
            <person name="Hansen M."/>
            <person name="Howarth C."/>
            <person name="Imamovic A."/>
            <person name="Ireland A."/>
            <person name="Larimer J."/>
            <person name="McCowan C."/>
            <person name="Murphy C."/>
            <person name="Pearson M."/>
            <person name="Poon T.W."/>
            <person name="Priest M."/>
            <person name="Roberts A."/>
            <person name="Saif S."/>
            <person name="Shea T."/>
            <person name="Sisk P."/>
            <person name="Sykes S."/>
            <person name="Wortman J."/>
            <person name="Nusbaum C."/>
            <person name="Birren B."/>
        </authorList>
    </citation>
    <scope>NUCLEOTIDE SEQUENCE [LARGE SCALE GENOMIC DNA]</scope>
    <source>
        <strain evidence="2 3">CBS 110553</strain>
    </source>
</reference>
<evidence type="ECO:0000313" key="3">
    <source>
        <dbReference type="Proteomes" id="UP000019471"/>
    </source>
</evidence>
<keyword evidence="3" id="KW-1185">Reference proteome</keyword>
<accession>W9X002</accession>
<proteinExistence type="predicted"/>